<keyword evidence="1" id="KW-0472">Membrane</keyword>
<evidence type="ECO:0000313" key="2">
    <source>
        <dbReference type="EMBL" id="MBB1115631.1"/>
    </source>
</evidence>
<proteinExistence type="predicted"/>
<feature type="transmembrane region" description="Helical" evidence="1">
    <location>
        <begin position="67"/>
        <end position="85"/>
    </location>
</feature>
<organism evidence="2 3">
    <name type="scientific">Stenotrophomonas koreensis</name>
    <dbReference type="NCBI Taxonomy" id="266128"/>
    <lineage>
        <taxon>Bacteria</taxon>
        <taxon>Pseudomonadati</taxon>
        <taxon>Pseudomonadota</taxon>
        <taxon>Gammaproteobacteria</taxon>
        <taxon>Lysobacterales</taxon>
        <taxon>Lysobacteraceae</taxon>
        <taxon>Stenotrophomonas</taxon>
    </lineage>
</organism>
<evidence type="ECO:0000256" key="1">
    <source>
        <dbReference type="SAM" id="Phobius"/>
    </source>
</evidence>
<sequence length="120" mass="13199">MPIRFLLITSTLIIAWYFLSSRGSSRSNAFKKVLLVGFVAASVVAILIPDSLTSLAHLLGVGRGTDLLLYVLVQVVLFQMFNTYAKDKQNQRQVVHLARRIAILEARAGARAPVQETTDG</sequence>
<dbReference type="Pfam" id="PF10066">
    <property type="entry name" value="DUF2304"/>
    <property type="match status" value="1"/>
</dbReference>
<dbReference type="RefSeq" id="WP_182621082.1">
    <property type="nucleotide sequence ID" value="NZ_JACIUV010000001.1"/>
</dbReference>
<gene>
    <name evidence="2" type="ORF">H4O09_00935</name>
</gene>
<accession>A0A7W3UXL8</accession>
<feature type="transmembrane region" description="Helical" evidence="1">
    <location>
        <begin position="33"/>
        <end position="55"/>
    </location>
</feature>
<dbReference type="EMBL" id="JACIUV010000001">
    <property type="protein sequence ID" value="MBB1115631.1"/>
    <property type="molecule type" value="Genomic_DNA"/>
</dbReference>
<name>A0A7W3UXL8_9GAMM</name>
<feature type="transmembrane region" description="Helical" evidence="1">
    <location>
        <begin position="6"/>
        <end position="21"/>
    </location>
</feature>
<keyword evidence="1" id="KW-1133">Transmembrane helix</keyword>
<comment type="caution">
    <text evidence="2">The sequence shown here is derived from an EMBL/GenBank/DDBJ whole genome shotgun (WGS) entry which is preliminary data.</text>
</comment>
<keyword evidence="1" id="KW-0812">Transmembrane</keyword>
<dbReference type="Proteomes" id="UP000550609">
    <property type="component" value="Unassembled WGS sequence"/>
</dbReference>
<protein>
    <submittedName>
        <fullName evidence="2">DUF2304 domain-containing protein</fullName>
    </submittedName>
</protein>
<reference evidence="2 3" key="1">
    <citation type="submission" date="2020-08" db="EMBL/GenBank/DDBJ databases">
        <title>Stenotrophomonas sp. W1S232.</title>
        <authorList>
            <person name="Deng Y."/>
        </authorList>
    </citation>
    <scope>NUCLEOTIDE SEQUENCE [LARGE SCALE GENOMIC DNA]</scope>
    <source>
        <strain evidence="2 3">W1S232</strain>
    </source>
</reference>
<dbReference type="AlphaFoldDB" id="A0A7W3UXL8"/>
<evidence type="ECO:0000313" key="3">
    <source>
        <dbReference type="Proteomes" id="UP000550609"/>
    </source>
</evidence>
<dbReference type="InterPro" id="IPR019277">
    <property type="entry name" value="DUF2304"/>
</dbReference>